<organism evidence="1 2">
    <name type="scientific">Melia azedarach</name>
    <name type="common">Chinaberry tree</name>
    <dbReference type="NCBI Taxonomy" id="155640"/>
    <lineage>
        <taxon>Eukaryota</taxon>
        <taxon>Viridiplantae</taxon>
        <taxon>Streptophyta</taxon>
        <taxon>Embryophyta</taxon>
        <taxon>Tracheophyta</taxon>
        <taxon>Spermatophyta</taxon>
        <taxon>Magnoliopsida</taxon>
        <taxon>eudicotyledons</taxon>
        <taxon>Gunneridae</taxon>
        <taxon>Pentapetalae</taxon>
        <taxon>rosids</taxon>
        <taxon>malvids</taxon>
        <taxon>Sapindales</taxon>
        <taxon>Meliaceae</taxon>
        <taxon>Melia</taxon>
    </lineage>
</organism>
<evidence type="ECO:0000313" key="2">
    <source>
        <dbReference type="Proteomes" id="UP001164539"/>
    </source>
</evidence>
<comment type="caution">
    <text evidence="1">The sequence shown here is derived from an EMBL/GenBank/DDBJ whole genome shotgun (WGS) entry which is preliminary data.</text>
</comment>
<proteinExistence type="predicted"/>
<reference evidence="1 2" key="1">
    <citation type="journal article" date="2023" name="Science">
        <title>Complex scaffold remodeling in plant triterpene biosynthesis.</title>
        <authorList>
            <person name="De La Pena R."/>
            <person name="Hodgson H."/>
            <person name="Liu J.C."/>
            <person name="Stephenson M.J."/>
            <person name="Martin A.C."/>
            <person name="Owen C."/>
            <person name="Harkess A."/>
            <person name="Leebens-Mack J."/>
            <person name="Jimenez L.E."/>
            <person name="Osbourn A."/>
            <person name="Sattely E.S."/>
        </authorList>
    </citation>
    <scope>NUCLEOTIDE SEQUENCE [LARGE SCALE GENOMIC DNA]</scope>
    <source>
        <strain evidence="2">cv. JPN11</strain>
        <tissue evidence="1">Leaf</tissue>
    </source>
</reference>
<accession>A0ACC1YAB6</accession>
<gene>
    <name evidence="1" type="ORF">OWV82_008500</name>
</gene>
<evidence type="ECO:0000313" key="1">
    <source>
        <dbReference type="EMBL" id="KAJ4720715.1"/>
    </source>
</evidence>
<dbReference type="Proteomes" id="UP001164539">
    <property type="component" value="Chromosome 4"/>
</dbReference>
<keyword evidence="2" id="KW-1185">Reference proteome</keyword>
<feature type="non-terminal residue" evidence="1">
    <location>
        <position position="1"/>
    </location>
</feature>
<protein>
    <submittedName>
        <fullName evidence="1">GDSL esterase/lipase</fullName>
    </submittedName>
</protein>
<name>A0ACC1YAB6_MELAZ</name>
<sequence>TIPAMASTNDYFLIIIALQISIIFMTKTCNCSTILIFGDSTVDTGNNNYIMTLFKGNFYPYGKDFPGKIPTGRFSNGKLVPDFVASMLGIKQLVPPFLDPSLSHDELLTGVSFASAGSGFDALTTLVSKVIPVFNQIGMFRDYIKKLKETVGDQKAREIINNALVVISAGTNDFVFNFYDLPTRRFEYTISGYQDFLLDRLQSFVKELYELGIRKMAIAGLPPIGCLPIQMTAKFEHPLKRKCLEDQNSDSQSYNRKLEKLLNQMETLLPKSTIVYADIYEALIDMIHHPQKYGFVETKRGCCGTGLAEASFLCNPATPICKNHSEFLFWDSIHPSQSTYQHLAENLTFSVLQKLLHNNTR</sequence>
<dbReference type="EMBL" id="CM051397">
    <property type="protein sequence ID" value="KAJ4720715.1"/>
    <property type="molecule type" value="Genomic_DNA"/>
</dbReference>